<comment type="subcellular location">
    <subcellularLocation>
        <location evidence="1">Cell outer membrane</location>
    </subcellularLocation>
</comment>
<evidence type="ECO:0000313" key="10">
    <source>
        <dbReference type="Proteomes" id="UP000030675"/>
    </source>
</evidence>
<evidence type="ECO:0000313" key="9">
    <source>
        <dbReference type="EMBL" id="GAD30251.1"/>
    </source>
</evidence>
<dbReference type="AlphaFoldDB" id="A0A0U1P6A4"/>
<accession>A0A0U1P6A4</accession>
<sequence length="436" mass="48780">MRLSSLIAAALFSSSAAHALSLEESVASAIDYSPQIAGQYARFQSVLREVDGAQADYLPQVNLYAAAGYEETRYNSGNKIPKDDRGMNRTEIGLKASQLIFDGFKTSANTDRLTYEAESERLTLLSDAEDISLDTTRLYLEVLKAKTIHELTQRNVREHEAIYQDILDKNSKGLSSNSDLAQIAARVATAQSSLIAAENNLYDLDAQFMRLVGKPASGLVDPVVDTALLPNSKEIAIKQGIEQHPEIQAAIADIKAAREEIRREKGNYFPEFKLEVHANANDNVGNTLGPDQDARVMLTMNYDIYNGGKTNADTEASAWRHEEARTIRLRAEREVVEGTTLAWNAYNMLDQQKKLLKQNVDAAKAAEMGYEEQFRLGRRSLLDVLDAKVEVFLARKNYINTEYDHTLAAYRILNAMGKLTYALRVEYPEQWQAKEQ</sequence>
<dbReference type="NCBIfam" id="TIGR01844">
    <property type="entry name" value="type_I_sec_TolC"/>
    <property type="match status" value="1"/>
</dbReference>
<evidence type="ECO:0000256" key="6">
    <source>
        <dbReference type="ARBA" id="ARBA00023136"/>
    </source>
</evidence>
<dbReference type="GO" id="GO:1990281">
    <property type="term" value="C:efflux pump complex"/>
    <property type="evidence" value="ECO:0007669"/>
    <property type="project" value="TreeGrafter"/>
</dbReference>
<name>A0A0U1P6A4_PHOLE</name>
<gene>
    <name evidence="9" type="ORF">PLEI_1906</name>
</gene>
<keyword evidence="4" id="KW-1134">Transmembrane beta strand</keyword>
<feature type="chain" id="PRO_5006712532" evidence="8">
    <location>
        <begin position="20"/>
        <end position="436"/>
    </location>
</feature>
<evidence type="ECO:0000256" key="3">
    <source>
        <dbReference type="ARBA" id="ARBA00022448"/>
    </source>
</evidence>
<evidence type="ECO:0000256" key="1">
    <source>
        <dbReference type="ARBA" id="ARBA00004442"/>
    </source>
</evidence>
<dbReference type="InterPro" id="IPR003423">
    <property type="entry name" value="OMP_efflux"/>
</dbReference>
<keyword evidence="5" id="KW-0812">Transmembrane</keyword>
<dbReference type="GO" id="GO:0015562">
    <property type="term" value="F:efflux transmembrane transporter activity"/>
    <property type="evidence" value="ECO:0007669"/>
    <property type="project" value="InterPro"/>
</dbReference>
<proteinExistence type="inferred from homology"/>
<reference evidence="10" key="1">
    <citation type="submission" date="2012-12" db="EMBL/GenBank/DDBJ databases">
        <title>Genome Sequence of Photobacterium leiognathi lrivu.4.1.</title>
        <authorList>
            <person name="Urbanczyk H."/>
            <person name="Ogura Y."/>
            <person name="Hayashi T."/>
            <person name="Dunlap P.V."/>
        </authorList>
    </citation>
    <scope>NUCLEOTIDE SEQUENCE [LARGE SCALE GENOMIC DNA]</scope>
    <source>
        <strain evidence="10">lrivu.4.1</strain>
    </source>
</reference>
<dbReference type="GO" id="GO:0009279">
    <property type="term" value="C:cell outer membrane"/>
    <property type="evidence" value="ECO:0007669"/>
    <property type="project" value="UniProtKB-SubCell"/>
</dbReference>
<evidence type="ECO:0000256" key="4">
    <source>
        <dbReference type="ARBA" id="ARBA00022452"/>
    </source>
</evidence>
<comment type="similarity">
    <text evidence="2">Belongs to the outer membrane factor (OMF) (TC 1.B.17) family.</text>
</comment>
<keyword evidence="8" id="KW-0732">Signal</keyword>
<evidence type="ECO:0000256" key="2">
    <source>
        <dbReference type="ARBA" id="ARBA00007613"/>
    </source>
</evidence>
<dbReference type="PANTHER" id="PTHR30026">
    <property type="entry name" value="OUTER MEMBRANE PROTEIN TOLC"/>
    <property type="match status" value="1"/>
</dbReference>
<dbReference type="Proteomes" id="UP000030675">
    <property type="component" value="Unassembled WGS sequence"/>
</dbReference>
<dbReference type="EMBL" id="DF196819">
    <property type="protein sequence ID" value="GAD30251.1"/>
    <property type="molecule type" value="Genomic_DNA"/>
</dbReference>
<dbReference type="Gene3D" id="1.20.1600.10">
    <property type="entry name" value="Outer membrane efflux proteins (OEP)"/>
    <property type="match status" value="1"/>
</dbReference>
<dbReference type="RefSeq" id="WP_023932898.1">
    <property type="nucleotide sequence ID" value="NZ_DF196819.1"/>
</dbReference>
<dbReference type="eggNOG" id="COG1538">
    <property type="taxonomic scope" value="Bacteria"/>
</dbReference>
<dbReference type="GO" id="GO:0015288">
    <property type="term" value="F:porin activity"/>
    <property type="evidence" value="ECO:0007669"/>
    <property type="project" value="TreeGrafter"/>
</dbReference>
<keyword evidence="7" id="KW-0998">Cell outer membrane</keyword>
<evidence type="ECO:0000256" key="5">
    <source>
        <dbReference type="ARBA" id="ARBA00022692"/>
    </source>
</evidence>
<dbReference type="Pfam" id="PF02321">
    <property type="entry name" value="OEP"/>
    <property type="match status" value="2"/>
</dbReference>
<dbReference type="InterPro" id="IPR010130">
    <property type="entry name" value="T1SS_OMP_TolC"/>
</dbReference>
<keyword evidence="6" id="KW-0472">Membrane</keyword>
<dbReference type="PANTHER" id="PTHR30026:SF22">
    <property type="entry name" value="OUTER MEMBRANE EFFLUX PROTEIN"/>
    <property type="match status" value="1"/>
</dbReference>
<evidence type="ECO:0000256" key="8">
    <source>
        <dbReference type="SAM" id="SignalP"/>
    </source>
</evidence>
<dbReference type="SUPFAM" id="SSF56954">
    <property type="entry name" value="Outer membrane efflux proteins (OEP)"/>
    <property type="match status" value="1"/>
</dbReference>
<feature type="signal peptide" evidence="8">
    <location>
        <begin position="1"/>
        <end position="19"/>
    </location>
</feature>
<keyword evidence="3" id="KW-0813">Transport</keyword>
<evidence type="ECO:0000256" key="7">
    <source>
        <dbReference type="ARBA" id="ARBA00023237"/>
    </source>
</evidence>
<dbReference type="InterPro" id="IPR051906">
    <property type="entry name" value="TolC-like"/>
</dbReference>
<protein>
    <submittedName>
        <fullName evidence="9">Type I secretion outer membrane, TolC family protein</fullName>
    </submittedName>
</protein>
<dbReference type="HOGENOM" id="CLU_012817_0_0_6"/>
<organism evidence="9 10">
    <name type="scientific">Photobacterium leiognathi lrivu.4.1</name>
    <dbReference type="NCBI Taxonomy" id="1248232"/>
    <lineage>
        <taxon>Bacteria</taxon>
        <taxon>Pseudomonadati</taxon>
        <taxon>Pseudomonadota</taxon>
        <taxon>Gammaproteobacteria</taxon>
        <taxon>Vibrionales</taxon>
        <taxon>Vibrionaceae</taxon>
        <taxon>Photobacterium</taxon>
    </lineage>
</organism>